<dbReference type="InterPro" id="IPR014347">
    <property type="entry name" value="Tautomerase/MIF_sf"/>
</dbReference>
<proteinExistence type="predicted"/>
<accession>A0A2W2BNY2</accession>
<dbReference type="Gene3D" id="3.30.429.10">
    <property type="entry name" value="Macrophage Migration Inhibitory Factor"/>
    <property type="match status" value="1"/>
</dbReference>
<evidence type="ECO:0000313" key="4">
    <source>
        <dbReference type="Proteomes" id="UP000248795"/>
    </source>
</evidence>
<evidence type="ECO:0000256" key="1">
    <source>
        <dbReference type="ARBA" id="ARBA00023235"/>
    </source>
</evidence>
<dbReference type="EMBL" id="QKVK01000016">
    <property type="protein sequence ID" value="PZF75116.1"/>
    <property type="molecule type" value="Genomic_DNA"/>
</dbReference>
<keyword evidence="1" id="KW-0413">Isomerase</keyword>
<sequence length="66" mass="7334">MPIIRVEMFKGRTPAQKKAIAKELVDGFIRGAGGGSPSSFNVVFVDVEKHDWAVGHDMMNEKYPDK</sequence>
<dbReference type="RefSeq" id="WP_111200297.1">
    <property type="nucleotide sequence ID" value="NZ_QKVK01000016.1"/>
</dbReference>
<name>A0A2W2BNY2_9HYPH</name>
<dbReference type="AlphaFoldDB" id="A0A2W2BNY2"/>
<dbReference type="InterPro" id="IPR004370">
    <property type="entry name" value="4-OT-like_dom"/>
</dbReference>
<gene>
    <name evidence="3" type="ORF">DK847_19895</name>
</gene>
<evidence type="ECO:0000313" key="3">
    <source>
        <dbReference type="EMBL" id="PZF75116.1"/>
    </source>
</evidence>
<organism evidence="3 4">
    <name type="scientific">Aestuariivirga litoralis</name>
    <dbReference type="NCBI Taxonomy" id="2650924"/>
    <lineage>
        <taxon>Bacteria</taxon>
        <taxon>Pseudomonadati</taxon>
        <taxon>Pseudomonadota</taxon>
        <taxon>Alphaproteobacteria</taxon>
        <taxon>Hyphomicrobiales</taxon>
        <taxon>Aestuariivirgaceae</taxon>
        <taxon>Aestuariivirga</taxon>
    </lineage>
</organism>
<comment type="caution">
    <text evidence="3">The sequence shown here is derived from an EMBL/GenBank/DDBJ whole genome shotgun (WGS) entry which is preliminary data.</text>
</comment>
<reference evidence="4" key="1">
    <citation type="submission" date="2018-06" db="EMBL/GenBank/DDBJ databases">
        <title>Aestuariibacter litoralis strain KCTC 52945T.</title>
        <authorList>
            <person name="Li X."/>
            <person name="Salam N."/>
            <person name="Li J.-L."/>
            <person name="Chen Y.-M."/>
            <person name="Yang Z.-W."/>
            <person name="Zhang L.-Y."/>
            <person name="Han M.-X."/>
            <person name="Xiao M."/>
            <person name="Li W.-J."/>
        </authorList>
    </citation>
    <scope>NUCLEOTIDE SEQUENCE [LARGE SCALE GENOMIC DNA]</scope>
    <source>
        <strain evidence="4">KCTC 52945</strain>
    </source>
</reference>
<dbReference type="SUPFAM" id="SSF55331">
    <property type="entry name" value="Tautomerase/MIF"/>
    <property type="match status" value="1"/>
</dbReference>
<dbReference type="Proteomes" id="UP000248795">
    <property type="component" value="Unassembled WGS sequence"/>
</dbReference>
<evidence type="ECO:0000259" key="2">
    <source>
        <dbReference type="Pfam" id="PF01361"/>
    </source>
</evidence>
<feature type="domain" description="4-oxalocrotonate tautomerase-like" evidence="2">
    <location>
        <begin position="2"/>
        <end position="59"/>
    </location>
</feature>
<dbReference type="GO" id="GO:0016853">
    <property type="term" value="F:isomerase activity"/>
    <property type="evidence" value="ECO:0007669"/>
    <property type="project" value="UniProtKB-KW"/>
</dbReference>
<dbReference type="Pfam" id="PF01361">
    <property type="entry name" value="Tautomerase"/>
    <property type="match status" value="1"/>
</dbReference>
<protein>
    <submittedName>
        <fullName evidence="3">4-oxalocrotonate tautomerase</fullName>
    </submittedName>
</protein>
<keyword evidence="4" id="KW-1185">Reference proteome</keyword>